<dbReference type="RefSeq" id="WP_109951691.1">
    <property type="nucleotide sequence ID" value="NZ_CP029551.1"/>
</dbReference>
<name>A0A2U8VT23_9HYPH</name>
<dbReference type="EMBL" id="CP029551">
    <property type="protein sequence ID" value="AWN36591.1"/>
    <property type="molecule type" value="Genomic_DNA"/>
</dbReference>
<keyword evidence="2" id="KW-1185">Reference proteome</keyword>
<dbReference type="KEGG" id="meti:DK427_13325"/>
<reference evidence="1 2" key="1">
    <citation type="submission" date="2018-05" db="EMBL/GenBank/DDBJ databases">
        <title>Complete Genome Sequence of Methylobacterium sp. 17Sr1-43.</title>
        <authorList>
            <person name="Srinivasan S."/>
        </authorList>
    </citation>
    <scope>NUCLEOTIDE SEQUENCE [LARGE SCALE GENOMIC DNA]</scope>
    <source>
        <strain evidence="1 2">17Sr1-43</strain>
    </source>
</reference>
<accession>A0A2U8VT23</accession>
<dbReference type="AlphaFoldDB" id="A0A2U8VT23"/>
<organism evidence="1 2">
    <name type="scientific">Methylobacterium radiodurans</name>
    <dbReference type="NCBI Taxonomy" id="2202828"/>
    <lineage>
        <taxon>Bacteria</taxon>
        <taxon>Pseudomonadati</taxon>
        <taxon>Pseudomonadota</taxon>
        <taxon>Alphaproteobacteria</taxon>
        <taxon>Hyphomicrobiales</taxon>
        <taxon>Methylobacteriaceae</taxon>
        <taxon>Methylobacterium</taxon>
    </lineage>
</organism>
<dbReference type="Proteomes" id="UP000246058">
    <property type="component" value="Chromosome"/>
</dbReference>
<evidence type="ECO:0000313" key="2">
    <source>
        <dbReference type="Proteomes" id="UP000246058"/>
    </source>
</evidence>
<gene>
    <name evidence="1" type="ORF">DK427_13325</name>
</gene>
<dbReference type="OrthoDB" id="9831917at2"/>
<sequence length="116" mass="12555">MTTLWHKDRYWPSELSPLTGAPIEGAIQPGIYAETKEDWERVRKRGFRQGVDRLRRVGVSAEPGIAPAGLMMNVATAAQLAWLKANETAAIPAPATPALGPVRVALSPLALMARRA</sequence>
<protein>
    <submittedName>
        <fullName evidence="1">Uncharacterized protein</fullName>
    </submittedName>
</protein>
<evidence type="ECO:0000313" key="1">
    <source>
        <dbReference type="EMBL" id="AWN36591.1"/>
    </source>
</evidence>
<proteinExistence type="predicted"/>